<evidence type="ECO:0000256" key="7">
    <source>
        <dbReference type="ARBA" id="ARBA00023163"/>
    </source>
</evidence>
<evidence type="ECO:0000256" key="5">
    <source>
        <dbReference type="ARBA" id="ARBA00023015"/>
    </source>
</evidence>
<dbReference type="GO" id="GO:0045892">
    <property type="term" value="P:negative regulation of DNA-templated transcription"/>
    <property type="evidence" value="ECO:0007669"/>
    <property type="project" value="UniProtKB-UniRule"/>
</dbReference>
<dbReference type="Pfam" id="PF22811">
    <property type="entry name" value="Zn_ribbon_NrdR"/>
    <property type="match status" value="1"/>
</dbReference>
<dbReference type="PANTHER" id="PTHR30455:SF2">
    <property type="entry name" value="TRANSCRIPTIONAL REPRESSOR NRDR"/>
    <property type="match status" value="1"/>
</dbReference>
<sequence length="152" mass="17718">MRCPFCKAVDTRVIDSRVIEDGKVIKRRRVCDECGSRFNTYERIENIPIVVTKNNGIKELFEKEKIIKGIVKAINKRPLTYDDAQKVANDIEDYIKAKELYDINSKEIGNLVMDALKKLDQVSYVRFASVYKKFADAEDFIELLKEFNNKKE</sequence>
<dbReference type="Pfam" id="PF03477">
    <property type="entry name" value="ATP-cone"/>
    <property type="match status" value="1"/>
</dbReference>
<name>A0A1X4XYP9_9BACT</name>
<dbReference type="OrthoDB" id="9807461at2"/>
<evidence type="ECO:0000259" key="9">
    <source>
        <dbReference type="PROSITE" id="PS51161"/>
    </source>
</evidence>
<keyword evidence="8" id="KW-0479">Metal-binding</keyword>
<organism evidence="10 11">
    <name type="scientific">Desulfurella amilsii</name>
    <dbReference type="NCBI Taxonomy" id="1562698"/>
    <lineage>
        <taxon>Bacteria</taxon>
        <taxon>Pseudomonadati</taxon>
        <taxon>Campylobacterota</taxon>
        <taxon>Desulfurellia</taxon>
        <taxon>Desulfurellales</taxon>
        <taxon>Desulfurellaceae</taxon>
        <taxon>Desulfurella</taxon>
    </lineage>
</organism>
<evidence type="ECO:0000313" key="11">
    <source>
        <dbReference type="Proteomes" id="UP000194141"/>
    </source>
</evidence>
<dbReference type="PROSITE" id="PS51161">
    <property type="entry name" value="ATP_CONE"/>
    <property type="match status" value="1"/>
</dbReference>
<dbReference type="HAMAP" id="MF_00440">
    <property type="entry name" value="NrdR"/>
    <property type="match status" value="1"/>
</dbReference>
<dbReference type="InterPro" id="IPR003796">
    <property type="entry name" value="RNR_NrdR-like"/>
</dbReference>
<dbReference type="RefSeq" id="WP_086033284.1">
    <property type="nucleotide sequence ID" value="NZ_MDSU01000011.1"/>
</dbReference>
<keyword evidence="6 8" id="KW-0238">DNA-binding</keyword>
<dbReference type="InterPro" id="IPR055173">
    <property type="entry name" value="NrdR-like_N"/>
</dbReference>
<dbReference type="PANTHER" id="PTHR30455">
    <property type="entry name" value="TRANSCRIPTIONAL REPRESSOR NRDR"/>
    <property type="match status" value="1"/>
</dbReference>
<keyword evidence="3 8" id="KW-0863">Zinc-finger</keyword>
<dbReference type="EMBL" id="MDSU01000011">
    <property type="protein sequence ID" value="OSS42655.1"/>
    <property type="molecule type" value="Genomic_DNA"/>
</dbReference>
<keyword evidence="5 8" id="KW-0805">Transcription regulation</keyword>
<dbReference type="NCBIfam" id="TIGR00244">
    <property type="entry name" value="transcriptional regulator NrdR"/>
    <property type="match status" value="1"/>
</dbReference>
<dbReference type="GO" id="GO:0003677">
    <property type="term" value="F:DNA binding"/>
    <property type="evidence" value="ECO:0007669"/>
    <property type="project" value="UniProtKB-KW"/>
</dbReference>
<gene>
    <name evidence="8" type="primary">nrdR</name>
    <name evidence="10" type="ORF">DESAMIL20_539</name>
</gene>
<evidence type="ECO:0000256" key="8">
    <source>
        <dbReference type="HAMAP-Rule" id="MF_00440"/>
    </source>
</evidence>
<keyword evidence="8" id="KW-0862">Zinc</keyword>
<dbReference type="STRING" id="1562698.DESAMIL20_539"/>
<comment type="function">
    <text evidence="8">Negatively regulates transcription of bacterial ribonucleotide reductase nrd genes and operons by binding to NrdR-boxes.</text>
</comment>
<protein>
    <recommendedName>
        <fullName evidence="8">Transcriptional repressor NrdR</fullName>
    </recommendedName>
</protein>
<evidence type="ECO:0000313" key="10">
    <source>
        <dbReference type="EMBL" id="OSS42655.1"/>
    </source>
</evidence>
<feature type="domain" description="ATP-cone" evidence="9">
    <location>
        <begin position="49"/>
        <end position="139"/>
    </location>
</feature>
<comment type="caution">
    <text evidence="10">The sequence shown here is derived from an EMBL/GenBank/DDBJ whole genome shotgun (WGS) entry which is preliminary data.</text>
</comment>
<accession>A0A1X4XYP9</accession>
<dbReference type="AlphaFoldDB" id="A0A1X4XYP9"/>
<keyword evidence="7 8" id="KW-0804">Transcription</keyword>
<evidence type="ECO:0000256" key="6">
    <source>
        <dbReference type="ARBA" id="ARBA00023125"/>
    </source>
</evidence>
<evidence type="ECO:0000256" key="3">
    <source>
        <dbReference type="ARBA" id="ARBA00022771"/>
    </source>
</evidence>
<evidence type="ECO:0000256" key="4">
    <source>
        <dbReference type="ARBA" id="ARBA00022840"/>
    </source>
</evidence>
<dbReference type="Proteomes" id="UP000194141">
    <property type="component" value="Unassembled WGS sequence"/>
</dbReference>
<proteinExistence type="inferred from homology"/>
<keyword evidence="2 8" id="KW-0547">Nucleotide-binding</keyword>
<dbReference type="GO" id="GO:0008270">
    <property type="term" value="F:zinc ion binding"/>
    <property type="evidence" value="ECO:0007669"/>
    <property type="project" value="UniProtKB-UniRule"/>
</dbReference>
<keyword evidence="1 8" id="KW-0678">Repressor</keyword>
<feature type="zinc finger region" evidence="8">
    <location>
        <begin position="3"/>
        <end position="34"/>
    </location>
</feature>
<reference evidence="10 11" key="1">
    <citation type="journal article" date="2017" name="Front. Microbiol.">
        <title>Genome Sequence of Desulfurella amilsii Strain TR1 and Comparative Genomics of Desulfurellaceae Family.</title>
        <authorList>
            <person name="Florentino A.P."/>
            <person name="Stams A.J."/>
            <person name="Sanchez-Andrea I."/>
        </authorList>
    </citation>
    <scope>NUCLEOTIDE SEQUENCE [LARGE SCALE GENOMIC DNA]</scope>
    <source>
        <strain evidence="10 11">TR1</strain>
    </source>
</reference>
<dbReference type="InterPro" id="IPR005144">
    <property type="entry name" value="ATP-cone_dom"/>
</dbReference>
<comment type="cofactor">
    <cofactor evidence="8">
        <name>Zn(2+)</name>
        <dbReference type="ChEBI" id="CHEBI:29105"/>
    </cofactor>
    <text evidence="8">Binds 1 zinc ion.</text>
</comment>
<keyword evidence="11" id="KW-1185">Reference proteome</keyword>
<comment type="similarity">
    <text evidence="8">Belongs to the NrdR family.</text>
</comment>
<evidence type="ECO:0000256" key="1">
    <source>
        <dbReference type="ARBA" id="ARBA00022491"/>
    </source>
</evidence>
<evidence type="ECO:0000256" key="2">
    <source>
        <dbReference type="ARBA" id="ARBA00022741"/>
    </source>
</evidence>
<dbReference type="GO" id="GO:0005524">
    <property type="term" value="F:ATP binding"/>
    <property type="evidence" value="ECO:0007669"/>
    <property type="project" value="UniProtKB-UniRule"/>
</dbReference>
<keyword evidence="4 8" id="KW-0067">ATP-binding</keyword>